<name>A0A6A6XQ58_9PLEO</name>
<organism evidence="1 2">
    <name type="scientific">Melanomma pulvis-pyrius CBS 109.77</name>
    <dbReference type="NCBI Taxonomy" id="1314802"/>
    <lineage>
        <taxon>Eukaryota</taxon>
        <taxon>Fungi</taxon>
        <taxon>Dikarya</taxon>
        <taxon>Ascomycota</taxon>
        <taxon>Pezizomycotina</taxon>
        <taxon>Dothideomycetes</taxon>
        <taxon>Pleosporomycetidae</taxon>
        <taxon>Pleosporales</taxon>
        <taxon>Melanommataceae</taxon>
        <taxon>Melanomma</taxon>
    </lineage>
</organism>
<evidence type="ECO:0000313" key="2">
    <source>
        <dbReference type="Proteomes" id="UP000799757"/>
    </source>
</evidence>
<dbReference type="EMBL" id="MU001787">
    <property type="protein sequence ID" value="KAF2798283.1"/>
    <property type="molecule type" value="Genomic_DNA"/>
</dbReference>
<evidence type="ECO:0000313" key="1">
    <source>
        <dbReference type="EMBL" id="KAF2798283.1"/>
    </source>
</evidence>
<sequence>MWRSELATEPFTFTLAVLAADVYVFVPVTPHGHDRLDQHLEFLYLVLQVLTIVYPYPLSLPKTSLCLTSEVATYNRRQEQHTSTVPCRYP</sequence>
<reference evidence="1" key="1">
    <citation type="journal article" date="2020" name="Stud. Mycol.">
        <title>101 Dothideomycetes genomes: a test case for predicting lifestyles and emergence of pathogens.</title>
        <authorList>
            <person name="Haridas S."/>
            <person name="Albert R."/>
            <person name="Binder M."/>
            <person name="Bloem J."/>
            <person name="Labutti K."/>
            <person name="Salamov A."/>
            <person name="Andreopoulos B."/>
            <person name="Baker S."/>
            <person name="Barry K."/>
            <person name="Bills G."/>
            <person name="Bluhm B."/>
            <person name="Cannon C."/>
            <person name="Castanera R."/>
            <person name="Culley D."/>
            <person name="Daum C."/>
            <person name="Ezra D."/>
            <person name="Gonzalez J."/>
            <person name="Henrissat B."/>
            <person name="Kuo A."/>
            <person name="Liang C."/>
            <person name="Lipzen A."/>
            <person name="Lutzoni F."/>
            <person name="Magnuson J."/>
            <person name="Mondo S."/>
            <person name="Nolan M."/>
            <person name="Ohm R."/>
            <person name="Pangilinan J."/>
            <person name="Park H.-J."/>
            <person name="Ramirez L."/>
            <person name="Alfaro M."/>
            <person name="Sun H."/>
            <person name="Tritt A."/>
            <person name="Yoshinaga Y."/>
            <person name="Zwiers L.-H."/>
            <person name="Turgeon B."/>
            <person name="Goodwin S."/>
            <person name="Spatafora J."/>
            <person name="Crous P."/>
            <person name="Grigoriev I."/>
        </authorList>
    </citation>
    <scope>NUCLEOTIDE SEQUENCE</scope>
    <source>
        <strain evidence="1">CBS 109.77</strain>
    </source>
</reference>
<protein>
    <submittedName>
        <fullName evidence="1">Uncharacterized protein</fullName>
    </submittedName>
</protein>
<proteinExistence type="predicted"/>
<dbReference type="Proteomes" id="UP000799757">
    <property type="component" value="Unassembled WGS sequence"/>
</dbReference>
<keyword evidence="2" id="KW-1185">Reference proteome</keyword>
<dbReference type="AlphaFoldDB" id="A0A6A6XQ58"/>
<gene>
    <name evidence="1" type="ORF">K505DRAFT_114951</name>
</gene>
<accession>A0A6A6XQ58</accession>